<evidence type="ECO:0000313" key="3">
    <source>
        <dbReference type="Proteomes" id="UP001501442"/>
    </source>
</evidence>
<reference evidence="3" key="1">
    <citation type="journal article" date="2019" name="Int. J. Syst. Evol. Microbiol.">
        <title>The Global Catalogue of Microorganisms (GCM) 10K type strain sequencing project: providing services to taxonomists for standard genome sequencing and annotation.</title>
        <authorList>
            <consortium name="The Broad Institute Genomics Platform"/>
            <consortium name="The Broad Institute Genome Sequencing Center for Infectious Disease"/>
            <person name="Wu L."/>
            <person name="Ma J."/>
        </authorList>
    </citation>
    <scope>NUCLEOTIDE SEQUENCE [LARGE SCALE GENOMIC DNA]</scope>
    <source>
        <strain evidence="3">JCM 17939</strain>
    </source>
</reference>
<evidence type="ECO:0000256" key="1">
    <source>
        <dbReference type="SAM" id="MobiDB-lite"/>
    </source>
</evidence>
<evidence type="ECO:0000313" key="2">
    <source>
        <dbReference type="EMBL" id="GAA4630956.1"/>
    </source>
</evidence>
<dbReference type="Proteomes" id="UP001501442">
    <property type="component" value="Unassembled WGS sequence"/>
</dbReference>
<feature type="region of interest" description="Disordered" evidence="1">
    <location>
        <begin position="61"/>
        <end position="94"/>
    </location>
</feature>
<gene>
    <name evidence="2" type="ORF">GCM10023196_058420</name>
</gene>
<keyword evidence="3" id="KW-1185">Reference proteome</keyword>
<name>A0ABP8UI57_9ACTN</name>
<proteinExistence type="predicted"/>
<comment type="caution">
    <text evidence="2">The sequence shown here is derived from an EMBL/GenBank/DDBJ whole genome shotgun (WGS) entry which is preliminary data.</text>
</comment>
<sequence>MVITIAPSPARWAVAAALGYLALLPIAGRAAIEFDAALTQPLSAASADHASEPAERLAVITGDGLGITDPPRPARLRTLPTLDPSRRARWSQAR</sequence>
<accession>A0ABP8UI57</accession>
<protein>
    <submittedName>
        <fullName evidence="2">Uncharacterized protein</fullName>
    </submittedName>
</protein>
<organism evidence="2 3">
    <name type="scientific">Actinoallomurus vinaceus</name>
    <dbReference type="NCBI Taxonomy" id="1080074"/>
    <lineage>
        <taxon>Bacteria</taxon>
        <taxon>Bacillati</taxon>
        <taxon>Actinomycetota</taxon>
        <taxon>Actinomycetes</taxon>
        <taxon>Streptosporangiales</taxon>
        <taxon>Thermomonosporaceae</taxon>
        <taxon>Actinoallomurus</taxon>
    </lineage>
</organism>
<dbReference type="EMBL" id="BAABHK010000008">
    <property type="protein sequence ID" value="GAA4630956.1"/>
    <property type="molecule type" value="Genomic_DNA"/>
</dbReference>